<proteinExistence type="predicted"/>
<name>A0A481YZ81_9VIRU</name>
<evidence type="ECO:0000313" key="2">
    <source>
        <dbReference type="EMBL" id="QBK87766.1"/>
    </source>
</evidence>
<accession>A0A481YZ81</accession>
<evidence type="ECO:0000256" key="1">
    <source>
        <dbReference type="SAM" id="MobiDB-lite"/>
    </source>
</evidence>
<gene>
    <name evidence="2" type="ORF">LCMAC202_01020</name>
</gene>
<protein>
    <submittedName>
        <fullName evidence="2">Uncharacterized protein</fullName>
    </submittedName>
</protein>
<sequence>MYEYTFVLDSGKKDNIVGDMFQNALLNYFQWRGVDILSGENLKQIEICGYPKYTCKPYNVNKELIEEIVLSLKKQNAFLVPIKKITPPEEKPTTPQQFKSTPAQLATDPVQQKRCQEMKKNCPEGSNQVDPIMQYEDWCDDIPYQEFVKQDNYLSQCYRLTNLINAFNSGLEAIKQDNPFPQWPIDPIARIPLSPEKLYDLYTQAQDAKIDIPTHFAKFVQGLRDGQFDVKAAMAGQYIGDTDHINPRYMDGFVKPAVALLFEGKKSLTEPTQEEKDLQMAIQLAEQFGYQS</sequence>
<feature type="region of interest" description="Disordered" evidence="1">
    <location>
        <begin position="86"/>
        <end position="105"/>
    </location>
</feature>
<organism evidence="2">
    <name type="scientific">Marseillevirus LCMAC202</name>
    <dbReference type="NCBI Taxonomy" id="2506606"/>
    <lineage>
        <taxon>Viruses</taxon>
        <taxon>Varidnaviria</taxon>
        <taxon>Bamfordvirae</taxon>
        <taxon>Nucleocytoviricota</taxon>
        <taxon>Megaviricetes</taxon>
        <taxon>Pimascovirales</taxon>
        <taxon>Pimascovirales incertae sedis</taxon>
        <taxon>Marseilleviridae</taxon>
    </lineage>
</organism>
<reference evidence="2" key="1">
    <citation type="journal article" date="2019" name="MBio">
        <title>Virus Genomes from Deep Sea Sediments Expand the Ocean Megavirome and Support Independent Origins of Viral Gigantism.</title>
        <authorList>
            <person name="Backstrom D."/>
            <person name="Yutin N."/>
            <person name="Jorgensen S.L."/>
            <person name="Dharamshi J."/>
            <person name="Homa F."/>
            <person name="Zaremba-Niedwiedzka K."/>
            <person name="Spang A."/>
            <person name="Wolf Y.I."/>
            <person name="Koonin E.V."/>
            <person name="Ettema T.J."/>
        </authorList>
    </citation>
    <scope>NUCLEOTIDE SEQUENCE</scope>
</reference>
<dbReference type="EMBL" id="MK500369">
    <property type="protein sequence ID" value="QBK87766.1"/>
    <property type="molecule type" value="Genomic_DNA"/>
</dbReference>